<dbReference type="SUPFAM" id="SSF57716">
    <property type="entry name" value="Glucocorticoid receptor-like (DNA-binding domain)"/>
    <property type="match status" value="1"/>
</dbReference>
<dbReference type="PROSITE" id="PS51066">
    <property type="entry name" value="ZF_FPG_2"/>
    <property type="match status" value="1"/>
</dbReference>
<name>W9GI91_9MICO</name>
<dbReference type="Gene3D" id="1.10.8.50">
    <property type="match status" value="1"/>
</dbReference>
<dbReference type="AlphaFoldDB" id="W9GI91"/>
<feature type="domain" description="FPG-type" evidence="6">
    <location>
        <begin position="98"/>
        <end position="132"/>
    </location>
</feature>
<dbReference type="GO" id="GO:0140078">
    <property type="term" value="F:class I DNA-(apurinic or apyrimidinic site) endonuclease activity"/>
    <property type="evidence" value="ECO:0007669"/>
    <property type="project" value="UniProtKB-EC"/>
</dbReference>
<keyword evidence="2 5" id="KW-0863">Zinc-finger</keyword>
<dbReference type="SUPFAM" id="SSF46946">
    <property type="entry name" value="S13-like H2TH domain"/>
    <property type="match status" value="1"/>
</dbReference>
<dbReference type="PROSITE" id="PS01242">
    <property type="entry name" value="ZF_FPG_1"/>
    <property type="match status" value="1"/>
</dbReference>
<evidence type="ECO:0000256" key="1">
    <source>
        <dbReference type="ARBA" id="ARBA00022723"/>
    </source>
</evidence>
<evidence type="ECO:0000256" key="4">
    <source>
        <dbReference type="ARBA" id="ARBA00044632"/>
    </source>
</evidence>
<dbReference type="SMART" id="SM01232">
    <property type="entry name" value="H2TH"/>
    <property type="match status" value="1"/>
</dbReference>
<dbReference type="InterPro" id="IPR015886">
    <property type="entry name" value="H2TH_FPG"/>
</dbReference>
<organism evidence="7 8">
    <name type="scientific">Intrasporangium chromatireducens Q5-1</name>
    <dbReference type="NCBI Taxonomy" id="584657"/>
    <lineage>
        <taxon>Bacteria</taxon>
        <taxon>Bacillati</taxon>
        <taxon>Actinomycetota</taxon>
        <taxon>Actinomycetes</taxon>
        <taxon>Micrococcales</taxon>
        <taxon>Intrasporangiaceae</taxon>
        <taxon>Intrasporangium</taxon>
    </lineage>
</organism>
<dbReference type="Pfam" id="PF06831">
    <property type="entry name" value="H2TH"/>
    <property type="match status" value="1"/>
</dbReference>
<keyword evidence="1" id="KW-0479">Metal-binding</keyword>
<sequence>LMDQAVVAGVGNVYRCEILHRHRIDPFTPGKALSEELWWDIWNDLVRLLHVGVAFGQILTLDDQLVEAERMIADGSAAPITQSLTGERLGDYFERRFSTYKRAGEPCPRCGTTLRSEPVAGRTLYWCPGCQTRG</sequence>
<comment type="catalytic activity">
    <reaction evidence="4">
        <text>2'-deoxyribonucleotide-(2'-deoxyribose 5'-phosphate)-2'-deoxyribonucleotide-DNA = a 3'-end 2'-deoxyribonucleotide-(2,3-dehydro-2,3-deoxyribose 5'-phosphate)-DNA + a 5'-end 5'-phospho-2'-deoxyribonucleoside-DNA + H(+)</text>
        <dbReference type="Rhea" id="RHEA:66592"/>
        <dbReference type="Rhea" id="RHEA-COMP:13180"/>
        <dbReference type="Rhea" id="RHEA-COMP:16897"/>
        <dbReference type="Rhea" id="RHEA-COMP:17067"/>
        <dbReference type="ChEBI" id="CHEBI:15378"/>
        <dbReference type="ChEBI" id="CHEBI:136412"/>
        <dbReference type="ChEBI" id="CHEBI:157695"/>
        <dbReference type="ChEBI" id="CHEBI:167181"/>
        <dbReference type="EC" id="4.2.99.18"/>
    </reaction>
</comment>
<dbReference type="InterPro" id="IPR010663">
    <property type="entry name" value="Znf_FPG/IleRS"/>
</dbReference>
<dbReference type="GO" id="GO:0006284">
    <property type="term" value="P:base-excision repair"/>
    <property type="evidence" value="ECO:0007669"/>
    <property type="project" value="InterPro"/>
</dbReference>
<dbReference type="Pfam" id="PF06827">
    <property type="entry name" value="zf-FPG_IleRS"/>
    <property type="match status" value="1"/>
</dbReference>
<dbReference type="PANTHER" id="PTHR42697">
    <property type="entry name" value="ENDONUCLEASE 8"/>
    <property type="match status" value="1"/>
</dbReference>
<comment type="caution">
    <text evidence="7">The sequence shown here is derived from an EMBL/GenBank/DDBJ whole genome shotgun (WGS) entry which is preliminary data.</text>
</comment>
<accession>W9GI91</accession>
<keyword evidence="8" id="KW-1185">Reference proteome</keyword>
<protein>
    <submittedName>
        <fullName evidence="7">DNA glycosylase</fullName>
    </submittedName>
</protein>
<evidence type="ECO:0000256" key="2">
    <source>
        <dbReference type="ARBA" id="ARBA00022771"/>
    </source>
</evidence>
<dbReference type="InterPro" id="IPR000214">
    <property type="entry name" value="Znf_DNA_glyclase/AP_lyase"/>
</dbReference>
<evidence type="ECO:0000313" key="8">
    <source>
        <dbReference type="Proteomes" id="UP000019494"/>
    </source>
</evidence>
<dbReference type="Proteomes" id="UP000019494">
    <property type="component" value="Unassembled WGS sequence"/>
</dbReference>
<evidence type="ECO:0000259" key="6">
    <source>
        <dbReference type="PROSITE" id="PS51066"/>
    </source>
</evidence>
<dbReference type="GO" id="GO:0008270">
    <property type="term" value="F:zinc ion binding"/>
    <property type="evidence" value="ECO:0007669"/>
    <property type="project" value="UniProtKB-KW"/>
</dbReference>
<dbReference type="GO" id="GO:0000703">
    <property type="term" value="F:oxidized pyrimidine nucleobase lesion DNA N-glycosylase activity"/>
    <property type="evidence" value="ECO:0007669"/>
    <property type="project" value="TreeGrafter"/>
</dbReference>
<dbReference type="PANTHER" id="PTHR42697:SF1">
    <property type="entry name" value="ENDONUCLEASE 8"/>
    <property type="match status" value="1"/>
</dbReference>
<keyword evidence="3" id="KW-0862">Zinc</keyword>
<gene>
    <name evidence="7" type="ORF">N864_12385</name>
</gene>
<dbReference type="InterPro" id="IPR010979">
    <property type="entry name" value="Ribosomal_uS13-like_H2TH"/>
</dbReference>
<dbReference type="GO" id="GO:0003684">
    <property type="term" value="F:damaged DNA binding"/>
    <property type="evidence" value="ECO:0007669"/>
    <property type="project" value="InterPro"/>
</dbReference>
<feature type="non-terminal residue" evidence="7">
    <location>
        <position position="1"/>
    </location>
</feature>
<reference evidence="8" key="1">
    <citation type="submission" date="2013-08" db="EMBL/GenBank/DDBJ databases">
        <title>Intrasporangium oryzae NRRL B-24470.</title>
        <authorList>
            <person name="Liu H."/>
            <person name="Wang G."/>
        </authorList>
    </citation>
    <scope>NUCLEOTIDE SEQUENCE [LARGE SCALE GENOMIC DNA]</scope>
    <source>
        <strain evidence="8">Q5-1</strain>
    </source>
</reference>
<evidence type="ECO:0000313" key="7">
    <source>
        <dbReference type="EMBL" id="EWT04493.1"/>
    </source>
</evidence>
<dbReference type="InterPro" id="IPR015887">
    <property type="entry name" value="DNA_glyclase_Znf_dom_DNA_BS"/>
</dbReference>
<dbReference type="PATRIC" id="fig|584657.3.peg.3633"/>
<dbReference type="RefSeq" id="WP_034720522.1">
    <property type="nucleotide sequence ID" value="NZ_AWQS01000235.1"/>
</dbReference>
<evidence type="ECO:0000256" key="5">
    <source>
        <dbReference type="PROSITE-ProRule" id="PRU00391"/>
    </source>
</evidence>
<evidence type="ECO:0000256" key="3">
    <source>
        <dbReference type="ARBA" id="ARBA00022833"/>
    </source>
</evidence>
<proteinExistence type="predicted"/>
<dbReference type="EMBL" id="AWQS01000235">
    <property type="protein sequence ID" value="EWT04493.1"/>
    <property type="molecule type" value="Genomic_DNA"/>
</dbReference>